<dbReference type="SUPFAM" id="SSF75169">
    <property type="entry name" value="DsrEFH-like"/>
    <property type="match status" value="1"/>
</dbReference>
<dbReference type="InterPro" id="IPR003787">
    <property type="entry name" value="Sulphur_relay_DsrE/F-like"/>
</dbReference>
<dbReference type="Gene3D" id="3.40.1260.10">
    <property type="entry name" value="DsrEFH-like"/>
    <property type="match status" value="1"/>
</dbReference>
<evidence type="ECO:0000313" key="1">
    <source>
        <dbReference type="EMBL" id="ACN98515.1"/>
    </source>
</evidence>
<dbReference type="Proteomes" id="UP000001369">
    <property type="component" value="Chromosome"/>
</dbReference>
<keyword evidence="2" id="KW-1185">Reference proteome</keyword>
<dbReference type="eggNOG" id="COG1553">
    <property type="taxonomic scope" value="Bacteria"/>
</dbReference>
<dbReference type="KEGG" id="saf:SULAZ_1101"/>
<gene>
    <name evidence="1" type="ordered locus">SULAZ_1101</name>
</gene>
<organism evidence="1 2">
    <name type="scientific">Sulfurihydrogenibium azorense (strain DSM 15241 / OCM 825 / Az-Fu1)</name>
    <dbReference type="NCBI Taxonomy" id="204536"/>
    <lineage>
        <taxon>Bacteria</taxon>
        <taxon>Pseudomonadati</taxon>
        <taxon>Aquificota</taxon>
        <taxon>Aquificia</taxon>
        <taxon>Aquificales</taxon>
        <taxon>Hydrogenothermaceae</taxon>
        <taxon>Sulfurihydrogenibium</taxon>
    </lineage>
</organism>
<accession>C1DVD6</accession>
<evidence type="ECO:0000313" key="2">
    <source>
        <dbReference type="Proteomes" id="UP000001369"/>
    </source>
</evidence>
<reference evidence="1 2" key="1">
    <citation type="journal article" date="2009" name="J. Bacteriol.">
        <title>Complete and draft genome sequences of six members of the Aquificales.</title>
        <authorList>
            <person name="Reysenbach A.L."/>
            <person name="Hamamura N."/>
            <person name="Podar M."/>
            <person name="Griffiths E."/>
            <person name="Ferreira S."/>
            <person name="Hochstein R."/>
            <person name="Heidelberg J."/>
            <person name="Johnson J."/>
            <person name="Mead D."/>
            <person name="Pohorille A."/>
            <person name="Sarmiento M."/>
            <person name="Schweighofer K."/>
            <person name="Seshadri R."/>
            <person name="Voytek M.A."/>
        </authorList>
    </citation>
    <scope>NUCLEOTIDE SEQUENCE [LARGE SCALE GENOMIC DNA]</scope>
    <source>
        <strain evidence="2">Az-Fu1 / DSM 15241 / OCM 825</strain>
    </source>
</reference>
<dbReference type="InterPro" id="IPR027396">
    <property type="entry name" value="DsrEFH-like"/>
</dbReference>
<dbReference type="STRING" id="204536.SULAZ_1101"/>
<dbReference type="EMBL" id="CP001229">
    <property type="protein sequence ID" value="ACN98515.1"/>
    <property type="molecule type" value="Genomic_DNA"/>
</dbReference>
<dbReference type="RefSeq" id="WP_012673839.1">
    <property type="nucleotide sequence ID" value="NC_012438.1"/>
</dbReference>
<protein>
    <submittedName>
        <fullName evidence="1">DsrE protein</fullName>
    </submittedName>
</protein>
<name>C1DVD6_SULAA</name>
<dbReference type="AlphaFoldDB" id="C1DVD6"/>
<dbReference type="Pfam" id="PF02635">
    <property type="entry name" value="DsrE"/>
    <property type="match status" value="1"/>
</dbReference>
<dbReference type="HOGENOM" id="CLU_2273510_0_0_0"/>
<sequence length="100" mass="11230">MKLLILMASNPYSADFNTMVKFAKAGIKRNDKVSIFFMANGTYCLNHDKVKELAEEGVKLYYCAHNAEERKINPPSYAESSSMYGLSKLIVEADKVINLS</sequence>
<dbReference type="OrthoDB" id="14516at2"/>
<proteinExistence type="predicted"/>